<feature type="domain" description="NAD(P)-binding" evidence="1">
    <location>
        <begin position="6"/>
        <end position="170"/>
    </location>
</feature>
<dbReference type="RefSeq" id="WP_397022436.1">
    <property type="nucleotide sequence ID" value="NZ_JBITMB010000005.1"/>
</dbReference>
<dbReference type="PANTHER" id="PTHR43162">
    <property type="match status" value="1"/>
</dbReference>
<organism evidence="2 3">
    <name type="scientific">Nonomuraea indica</name>
    <dbReference type="NCBI Taxonomy" id="1581193"/>
    <lineage>
        <taxon>Bacteria</taxon>
        <taxon>Bacillati</taxon>
        <taxon>Actinomycetota</taxon>
        <taxon>Actinomycetes</taxon>
        <taxon>Streptosporangiales</taxon>
        <taxon>Streptosporangiaceae</taxon>
        <taxon>Nonomuraea</taxon>
    </lineage>
</organism>
<dbReference type="PANTHER" id="PTHR43162:SF1">
    <property type="entry name" value="PRESTALK A DIFFERENTIATION PROTEIN A"/>
    <property type="match status" value="1"/>
</dbReference>
<sequence>MIVVTGATGTIGRALIGSLGGEDVVAVVRRPADLGCRYVLGDFDRPETIARVLSPGDRLFLNSSLWPGFTGAHRAVIDLAREAGVAHVVTVSVRGAAPGRPLGGGMHGDVDAHLRASGLPWSVLQPVGFMQNLLAEVRDGHFHGSYGPGPVGYIDARDVAAVAAALLTRPVAEAGGDHVLTGPDARTHEEIAAAISAVLRRPVAYVDLPVPAMAAHLAGQGMPADAAHRLAALMAEVGDGRWATTTTTVEDITGRPPRSLTRFLAEHATAFLP</sequence>
<dbReference type="InterPro" id="IPR036291">
    <property type="entry name" value="NAD(P)-bd_dom_sf"/>
</dbReference>
<dbReference type="EMBL" id="JBITMB010000005">
    <property type="protein sequence ID" value="MFI7442479.1"/>
    <property type="molecule type" value="Genomic_DNA"/>
</dbReference>
<evidence type="ECO:0000259" key="1">
    <source>
        <dbReference type="Pfam" id="PF13460"/>
    </source>
</evidence>
<dbReference type="Proteomes" id="UP001612928">
    <property type="component" value="Unassembled WGS sequence"/>
</dbReference>
<gene>
    <name evidence="2" type="ORF">ACIBP5_21135</name>
</gene>
<dbReference type="Pfam" id="PF13460">
    <property type="entry name" value="NAD_binding_10"/>
    <property type="match status" value="1"/>
</dbReference>
<dbReference type="Gene3D" id="3.90.25.10">
    <property type="entry name" value="UDP-galactose 4-epimerase, domain 1"/>
    <property type="match status" value="1"/>
</dbReference>
<keyword evidence="3" id="KW-1185">Reference proteome</keyword>
<comment type="caution">
    <text evidence="2">The sequence shown here is derived from an EMBL/GenBank/DDBJ whole genome shotgun (WGS) entry which is preliminary data.</text>
</comment>
<proteinExistence type="predicted"/>
<protein>
    <submittedName>
        <fullName evidence="2">NAD(P)H-binding protein</fullName>
    </submittedName>
</protein>
<accession>A0ABW8A6T3</accession>
<evidence type="ECO:0000313" key="3">
    <source>
        <dbReference type="Proteomes" id="UP001612928"/>
    </source>
</evidence>
<evidence type="ECO:0000313" key="2">
    <source>
        <dbReference type="EMBL" id="MFI7442479.1"/>
    </source>
</evidence>
<dbReference type="SUPFAM" id="SSF51735">
    <property type="entry name" value="NAD(P)-binding Rossmann-fold domains"/>
    <property type="match status" value="1"/>
</dbReference>
<dbReference type="InterPro" id="IPR016040">
    <property type="entry name" value="NAD(P)-bd_dom"/>
</dbReference>
<dbReference type="InterPro" id="IPR051604">
    <property type="entry name" value="Ergot_Alk_Oxidoreductase"/>
</dbReference>
<reference evidence="2 3" key="1">
    <citation type="submission" date="2024-10" db="EMBL/GenBank/DDBJ databases">
        <title>The Natural Products Discovery Center: Release of the First 8490 Sequenced Strains for Exploring Actinobacteria Biosynthetic Diversity.</title>
        <authorList>
            <person name="Kalkreuter E."/>
            <person name="Kautsar S.A."/>
            <person name="Yang D."/>
            <person name="Bader C.D."/>
            <person name="Teijaro C.N."/>
            <person name="Fluegel L."/>
            <person name="Davis C.M."/>
            <person name="Simpson J.R."/>
            <person name="Lauterbach L."/>
            <person name="Steele A.D."/>
            <person name="Gui C."/>
            <person name="Meng S."/>
            <person name="Li G."/>
            <person name="Viehrig K."/>
            <person name="Ye F."/>
            <person name="Su P."/>
            <person name="Kiefer A.F."/>
            <person name="Nichols A."/>
            <person name="Cepeda A.J."/>
            <person name="Yan W."/>
            <person name="Fan B."/>
            <person name="Jiang Y."/>
            <person name="Adhikari A."/>
            <person name="Zheng C.-J."/>
            <person name="Schuster L."/>
            <person name="Cowan T.M."/>
            <person name="Smanski M.J."/>
            <person name="Chevrette M.G."/>
            <person name="De Carvalho L.P.S."/>
            <person name="Shen B."/>
        </authorList>
    </citation>
    <scope>NUCLEOTIDE SEQUENCE [LARGE SCALE GENOMIC DNA]</scope>
    <source>
        <strain evidence="2 3">NPDC049503</strain>
    </source>
</reference>
<name>A0ABW8A6T3_9ACTN</name>
<dbReference type="Gene3D" id="3.40.50.720">
    <property type="entry name" value="NAD(P)-binding Rossmann-like Domain"/>
    <property type="match status" value="1"/>
</dbReference>